<dbReference type="RefSeq" id="WP_184759873.1">
    <property type="nucleotide sequence ID" value="NZ_BAABEK010000254.1"/>
</dbReference>
<proteinExistence type="predicted"/>
<dbReference type="Gene3D" id="3.90.79.10">
    <property type="entry name" value="Nucleoside Triphosphate Pyrophosphohydrolase"/>
    <property type="match status" value="1"/>
</dbReference>
<evidence type="ECO:0000256" key="2">
    <source>
        <dbReference type="ARBA" id="ARBA00022801"/>
    </source>
</evidence>
<dbReference type="EMBL" id="JACHJU010000006">
    <property type="protein sequence ID" value="MBB4944000.1"/>
    <property type="molecule type" value="Genomic_DNA"/>
</dbReference>
<accession>A0A7W7S527</accession>
<dbReference type="InterPro" id="IPR000086">
    <property type="entry name" value="NUDIX_hydrolase_dom"/>
</dbReference>
<dbReference type="PANTHER" id="PTHR43046:SF16">
    <property type="entry name" value="ADP-RIBOSE PYROPHOSPHATASE YJHB-RELATED"/>
    <property type="match status" value="1"/>
</dbReference>
<evidence type="ECO:0000259" key="3">
    <source>
        <dbReference type="PROSITE" id="PS51462"/>
    </source>
</evidence>
<dbReference type="PROSITE" id="PS00893">
    <property type="entry name" value="NUDIX_BOX"/>
    <property type="match status" value="1"/>
</dbReference>
<reference evidence="4 5" key="1">
    <citation type="submission" date="2020-08" db="EMBL/GenBank/DDBJ databases">
        <title>Sequencing the genomes of 1000 actinobacteria strains.</title>
        <authorList>
            <person name="Klenk H.-P."/>
        </authorList>
    </citation>
    <scope>NUCLEOTIDE SEQUENCE [LARGE SCALE GENOMIC DNA]</scope>
    <source>
        <strain evidence="4 5">DSM 43023</strain>
    </source>
</reference>
<dbReference type="AlphaFoldDB" id="A0A7W7S527"/>
<gene>
    <name evidence="4" type="ORF">FHR32_008401</name>
</gene>
<keyword evidence="5" id="KW-1185">Reference proteome</keyword>
<sequence length="152" mass="16472">MAERYQVTVDVHVILQRGDQLLLCLREGTGYRDGWYCLPSGHLEAGETVVECAIREAREEVGVAIDPAVLQPATVIHHLSPEGNPRVGMFFTASEWDGEVVNAEPHKCGGLAWVPAEELPDNTVPYTVAGVEAYLNGVGIGVHGWPELATAR</sequence>
<name>A0A7W7S527_9ACTN</name>
<feature type="domain" description="Nudix hydrolase" evidence="3">
    <location>
        <begin position="4"/>
        <end position="136"/>
    </location>
</feature>
<dbReference type="InterPro" id="IPR015797">
    <property type="entry name" value="NUDIX_hydrolase-like_dom_sf"/>
</dbReference>
<dbReference type="InterPro" id="IPR020084">
    <property type="entry name" value="NUDIX_hydrolase_CS"/>
</dbReference>
<keyword evidence="2" id="KW-0378">Hydrolase</keyword>
<dbReference type="Proteomes" id="UP000534286">
    <property type="component" value="Unassembled WGS sequence"/>
</dbReference>
<dbReference type="SUPFAM" id="SSF55811">
    <property type="entry name" value="Nudix"/>
    <property type="match status" value="1"/>
</dbReference>
<comment type="cofactor">
    <cofactor evidence="1">
        <name>Mg(2+)</name>
        <dbReference type="ChEBI" id="CHEBI:18420"/>
    </cofactor>
</comment>
<comment type="caution">
    <text evidence="4">The sequence shown here is derived from an EMBL/GenBank/DDBJ whole genome shotgun (WGS) entry which is preliminary data.</text>
</comment>
<dbReference type="GO" id="GO:0016787">
    <property type="term" value="F:hydrolase activity"/>
    <property type="evidence" value="ECO:0007669"/>
    <property type="project" value="UniProtKB-KW"/>
</dbReference>
<organism evidence="4 5">
    <name type="scientific">Streptosporangium album</name>
    <dbReference type="NCBI Taxonomy" id="47479"/>
    <lineage>
        <taxon>Bacteria</taxon>
        <taxon>Bacillati</taxon>
        <taxon>Actinomycetota</taxon>
        <taxon>Actinomycetes</taxon>
        <taxon>Streptosporangiales</taxon>
        <taxon>Streptosporangiaceae</taxon>
        <taxon>Streptosporangium</taxon>
    </lineage>
</organism>
<dbReference type="Pfam" id="PF00293">
    <property type="entry name" value="NUDIX"/>
    <property type="match status" value="1"/>
</dbReference>
<dbReference type="PANTHER" id="PTHR43046">
    <property type="entry name" value="GDP-MANNOSE MANNOSYL HYDROLASE"/>
    <property type="match status" value="1"/>
</dbReference>
<dbReference type="CDD" id="cd04683">
    <property type="entry name" value="NUDIX_Hydrolase"/>
    <property type="match status" value="1"/>
</dbReference>
<dbReference type="PROSITE" id="PS51462">
    <property type="entry name" value="NUDIX"/>
    <property type="match status" value="1"/>
</dbReference>
<protein>
    <submittedName>
        <fullName evidence="4">ADP-ribose pyrophosphatase YjhB (NUDIX family)</fullName>
    </submittedName>
</protein>
<evidence type="ECO:0000313" key="4">
    <source>
        <dbReference type="EMBL" id="MBB4944000.1"/>
    </source>
</evidence>
<evidence type="ECO:0000313" key="5">
    <source>
        <dbReference type="Proteomes" id="UP000534286"/>
    </source>
</evidence>
<evidence type="ECO:0000256" key="1">
    <source>
        <dbReference type="ARBA" id="ARBA00001946"/>
    </source>
</evidence>